<dbReference type="GO" id="GO:0008170">
    <property type="term" value="F:N-methyltransferase activity"/>
    <property type="evidence" value="ECO:0007669"/>
    <property type="project" value="InterPro"/>
</dbReference>
<evidence type="ECO:0000313" key="9">
    <source>
        <dbReference type="EMBL" id="SEQ96900.1"/>
    </source>
</evidence>
<dbReference type="SUPFAM" id="SSF116734">
    <property type="entry name" value="DNA methylase specificity domain"/>
    <property type="match status" value="1"/>
</dbReference>
<dbReference type="GO" id="GO:0032259">
    <property type="term" value="P:methylation"/>
    <property type="evidence" value="ECO:0007669"/>
    <property type="project" value="UniProtKB-KW"/>
</dbReference>
<dbReference type="InterPro" id="IPR044946">
    <property type="entry name" value="Restrct_endonuc_typeI_TRD_sf"/>
</dbReference>
<dbReference type="InterPro" id="IPR003356">
    <property type="entry name" value="DNA_methylase_A-5"/>
</dbReference>
<keyword evidence="4" id="KW-0680">Restriction system</keyword>
<dbReference type="Pfam" id="PF12950">
    <property type="entry name" value="TaqI_C"/>
    <property type="match status" value="1"/>
</dbReference>
<protein>
    <recommendedName>
        <fullName evidence="1">site-specific DNA-methyltransferase (adenine-specific)</fullName>
        <ecNumber evidence="1">2.1.1.72</ecNumber>
    </recommendedName>
</protein>
<dbReference type="GO" id="GO:0003677">
    <property type="term" value="F:DNA binding"/>
    <property type="evidence" value="ECO:0007669"/>
    <property type="project" value="UniProtKB-KW"/>
</dbReference>
<evidence type="ECO:0000256" key="2">
    <source>
        <dbReference type="ARBA" id="ARBA00022603"/>
    </source>
</evidence>
<dbReference type="Gene3D" id="3.40.50.150">
    <property type="entry name" value="Vaccinia Virus protein VP39"/>
    <property type="match status" value="1"/>
</dbReference>
<dbReference type="InterPro" id="IPR029063">
    <property type="entry name" value="SAM-dependent_MTases_sf"/>
</dbReference>
<feature type="domain" description="DNA methylase adenine-specific" evidence="7">
    <location>
        <begin position="217"/>
        <end position="456"/>
    </location>
</feature>
<dbReference type="EC" id="2.1.1.72" evidence="1"/>
<keyword evidence="3" id="KW-0808">Transferase</keyword>
<dbReference type="InterPro" id="IPR050953">
    <property type="entry name" value="N4_N6_ade-DNA_methylase"/>
</dbReference>
<dbReference type="CDD" id="cd02440">
    <property type="entry name" value="AdoMet_MTases"/>
    <property type="match status" value="1"/>
</dbReference>
<evidence type="ECO:0000256" key="1">
    <source>
        <dbReference type="ARBA" id="ARBA00011900"/>
    </source>
</evidence>
<evidence type="ECO:0000313" key="10">
    <source>
        <dbReference type="Proteomes" id="UP000182584"/>
    </source>
</evidence>
<evidence type="ECO:0000256" key="6">
    <source>
        <dbReference type="ARBA" id="ARBA00047942"/>
    </source>
</evidence>
<dbReference type="PANTHER" id="PTHR33841:SF1">
    <property type="entry name" value="DNA METHYLTRANSFERASE A"/>
    <property type="match status" value="1"/>
</dbReference>
<evidence type="ECO:0000256" key="3">
    <source>
        <dbReference type="ARBA" id="ARBA00022679"/>
    </source>
</evidence>
<comment type="catalytic activity">
    <reaction evidence="6">
        <text>a 2'-deoxyadenosine in DNA + S-adenosyl-L-methionine = an N(6)-methyl-2'-deoxyadenosine in DNA + S-adenosyl-L-homocysteine + H(+)</text>
        <dbReference type="Rhea" id="RHEA:15197"/>
        <dbReference type="Rhea" id="RHEA-COMP:12418"/>
        <dbReference type="Rhea" id="RHEA-COMP:12419"/>
        <dbReference type="ChEBI" id="CHEBI:15378"/>
        <dbReference type="ChEBI" id="CHEBI:57856"/>
        <dbReference type="ChEBI" id="CHEBI:59789"/>
        <dbReference type="ChEBI" id="CHEBI:90615"/>
        <dbReference type="ChEBI" id="CHEBI:90616"/>
        <dbReference type="EC" id="2.1.1.72"/>
    </reaction>
</comment>
<dbReference type="Proteomes" id="UP000182584">
    <property type="component" value="Unassembled WGS sequence"/>
</dbReference>
<keyword evidence="5" id="KW-0238">DNA-binding</keyword>
<dbReference type="GO" id="GO:0009307">
    <property type="term" value="P:DNA restriction-modification system"/>
    <property type="evidence" value="ECO:0007669"/>
    <property type="project" value="UniProtKB-KW"/>
</dbReference>
<proteinExistence type="predicted"/>
<evidence type="ECO:0000259" key="8">
    <source>
        <dbReference type="Pfam" id="PF12950"/>
    </source>
</evidence>
<accession>A0A1H9KCM2</accession>
<gene>
    <name evidence="9" type="ORF">SAMN04487884_10110</name>
</gene>
<feature type="domain" description="TaqI-like C-terminal specificity" evidence="8">
    <location>
        <begin position="571"/>
        <end position="682"/>
    </location>
</feature>
<dbReference type="EMBL" id="FOGJ01000001">
    <property type="protein sequence ID" value="SEQ96900.1"/>
    <property type="molecule type" value="Genomic_DNA"/>
</dbReference>
<dbReference type="PANTHER" id="PTHR33841">
    <property type="entry name" value="DNA METHYLTRANSFERASE YEEA-RELATED"/>
    <property type="match status" value="1"/>
</dbReference>
<dbReference type="GO" id="GO:0009007">
    <property type="term" value="F:site-specific DNA-methyltransferase (adenine-specific) activity"/>
    <property type="evidence" value="ECO:0007669"/>
    <property type="project" value="UniProtKB-EC"/>
</dbReference>
<dbReference type="AlphaFoldDB" id="A0A1H9KCM2"/>
<evidence type="ECO:0000259" key="7">
    <source>
        <dbReference type="Pfam" id="PF02384"/>
    </source>
</evidence>
<dbReference type="SUPFAM" id="SSF53335">
    <property type="entry name" value="S-adenosyl-L-methionine-dependent methyltransferases"/>
    <property type="match status" value="1"/>
</dbReference>
<dbReference type="Gene3D" id="3.90.220.20">
    <property type="entry name" value="DNA methylase specificity domains"/>
    <property type="match status" value="1"/>
</dbReference>
<name>A0A1H9KCM2_BUTFI</name>
<dbReference type="Pfam" id="PF02384">
    <property type="entry name" value="N6_Mtase"/>
    <property type="match status" value="1"/>
</dbReference>
<dbReference type="InterPro" id="IPR025931">
    <property type="entry name" value="TaqI_C"/>
</dbReference>
<dbReference type="RefSeq" id="WP_074753622.1">
    <property type="nucleotide sequence ID" value="NZ_FOGJ01000001.1"/>
</dbReference>
<sequence>MTLKELCNELSISEATGKNWLRLGKVKADLSDSIEPSFSKEYVASIKNAIASGRIQALNSRRNKKFVSGSFFYSSYVPKDCDCLPKIKDLSDYLTSNDIILSKAQVCCILAYYAMQLFSDALGESRRDEDVKEIVEELAFSYQLIDKHSDKLSITDSIGSIVDIDKTTYDTVYLSSYIDILKDLTEHHPYLVSHSLRYEPGVDTLGLLYMSLRDIGSRKNAGSYYTPTDIVRKSINNLHIGSCYEDNDPNNDASFKDASKDLTILDPCCGSGNFLIQLPDDIECQNIYGCDIDPICVCIARIGLALRYGAAYIPVIKKNIRCGNFLSDKTCDLFEDESFAPDYIIGNPPWGYDFGQSECKLYKEKYKTACGRSVESFAIFTEKALLTLKKGGKLSFVLPEAALTVKIHKALRKLIISCCNITYLAYLGNVFSNVACPCVILQLLKTGDSINTKGMIVEDLSGSKASWECSSSFAINSNRKVSADSLSFYCNDEEYSILEAMHSSDRVYLKDNAIFALGIVTGSNERFIIDRIDGARGNSIGRRTPLSSYDINDSNNIDHKYANIPDGYEVVLKGSDISRYHISVPDRFIKFDPQSFQQVADEDVYRQPEKLVYRFINKDLIFAYDKDGMVSLNSCNILIPKLPRLDIKYILAVLNSSPAGFYYKKSFNSVKVLRSHLEQIPIPVVSKDEQAKIIELVDRIMDLQMHDPPISCADAHFDITNMSEYEELDRLIASAYGLSSSQYGCIHGKIMYES</sequence>
<dbReference type="PRINTS" id="PR00507">
    <property type="entry name" value="N12N6MTFRASE"/>
</dbReference>
<evidence type="ECO:0000256" key="5">
    <source>
        <dbReference type="ARBA" id="ARBA00023125"/>
    </source>
</evidence>
<organism evidence="9 10">
    <name type="scientific">Butyrivibrio fibrisolvens</name>
    <dbReference type="NCBI Taxonomy" id="831"/>
    <lineage>
        <taxon>Bacteria</taxon>
        <taxon>Bacillati</taxon>
        <taxon>Bacillota</taxon>
        <taxon>Clostridia</taxon>
        <taxon>Lachnospirales</taxon>
        <taxon>Lachnospiraceae</taxon>
        <taxon>Butyrivibrio</taxon>
    </lineage>
</organism>
<evidence type="ECO:0000256" key="4">
    <source>
        <dbReference type="ARBA" id="ARBA00022747"/>
    </source>
</evidence>
<keyword evidence="2 9" id="KW-0489">Methyltransferase</keyword>
<reference evidence="9 10" key="1">
    <citation type="submission" date="2016-10" db="EMBL/GenBank/DDBJ databases">
        <authorList>
            <person name="de Groot N.N."/>
        </authorList>
    </citation>
    <scope>NUCLEOTIDE SEQUENCE [LARGE SCALE GENOMIC DNA]</scope>
    <source>
        <strain evidence="9 10">AR40</strain>
    </source>
</reference>